<evidence type="ECO:0000313" key="3">
    <source>
        <dbReference type="Proteomes" id="UP000053660"/>
    </source>
</evidence>
<gene>
    <name evidence="2" type="ORF">OESDEN_03916</name>
</gene>
<feature type="signal peptide" evidence="1">
    <location>
        <begin position="1"/>
        <end position="22"/>
    </location>
</feature>
<proteinExistence type="predicted"/>
<dbReference type="OrthoDB" id="9998011at2759"/>
<dbReference type="AlphaFoldDB" id="A0A0B1TK25"/>
<organism evidence="2 3">
    <name type="scientific">Oesophagostomum dentatum</name>
    <name type="common">Nodular worm</name>
    <dbReference type="NCBI Taxonomy" id="61180"/>
    <lineage>
        <taxon>Eukaryota</taxon>
        <taxon>Metazoa</taxon>
        <taxon>Ecdysozoa</taxon>
        <taxon>Nematoda</taxon>
        <taxon>Chromadorea</taxon>
        <taxon>Rhabditida</taxon>
        <taxon>Rhabditina</taxon>
        <taxon>Rhabditomorpha</taxon>
        <taxon>Strongyloidea</taxon>
        <taxon>Strongylidae</taxon>
        <taxon>Oesophagostomum</taxon>
    </lineage>
</organism>
<protein>
    <submittedName>
        <fullName evidence="2">Uncharacterized protein</fullName>
    </submittedName>
</protein>
<dbReference type="EMBL" id="KN549756">
    <property type="protein sequence ID" value="KHJ96127.1"/>
    <property type="molecule type" value="Genomic_DNA"/>
</dbReference>
<keyword evidence="3" id="KW-1185">Reference proteome</keyword>
<accession>A0A0B1TK25</accession>
<sequence>MFMRISSMLMLYTVSLWTFVLPSDTRNLTLETKGGGKAKVDIRVVAKKRQRSRRGLTQDDYYPVRLTVHQERVSKGTIRQTVCLRVLSPLVTAVQLTHGLFTGYTTTPSSVAILANSTSLSFFSLPALSASAVHFVLGGFRPNEMLCYAVGVTEPQHSHEPLHLAPVAITARHPAHDVVGQVLISHPDQASRNRRSKRNIGQKREPPHEVLISRYPRDIVDETIDTVCFEGGQCSCAESTCGVKCGLCARDNGPDLRAFISKPQNFGAFVRVHSVDRALIGSAFYTHISTEVREKRGGAEHHISEKLDVWLRECNPRCTSPAVNDNFFILGEYGALSVDSLGRQHYVLRNLDRFEKATEACSALANVIVLG</sequence>
<keyword evidence="1" id="KW-0732">Signal</keyword>
<feature type="chain" id="PRO_5002083330" evidence="1">
    <location>
        <begin position="23"/>
        <end position="371"/>
    </location>
</feature>
<dbReference type="Proteomes" id="UP000053660">
    <property type="component" value="Unassembled WGS sequence"/>
</dbReference>
<evidence type="ECO:0000256" key="1">
    <source>
        <dbReference type="SAM" id="SignalP"/>
    </source>
</evidence>
<name>A0A0B1TK25_OESDE</name>
<evidence type="ECO:0000313" key="2">
    <source>
        <dbReference type="EMBL" id="KHJ96127.1"/>
    </source>
</evidence>
<reference evidence="2 3" key="1">
    <citation type="submission" date="2014-03" db="EMBL/GenBank/DDBJ databases">
        <title>Draft genome of the hookworm Oesophagostomum dentatum.</title>
        <authorList>
            <person name="Mitreva M."/>
        </authorList>
    </citation>
    <scope>NUCLEOTIDE SEQUENCE [LARGE SCALE GENOMIC DNA]</scope>
    <source>
        <strain evidence="2 3">OD-Hann</strain>
    </source>
</reference>